<evidence type="ECO:0000313" key="2">
    <source>
        <dbReference type="Proteomes" id="UP000886523"/>
    </source>
</evidence>
<dbReference type="AlphaFoldDB" id="A0A9P6DFA1"/>
<accession>A0A9P6DFA1</accession>
<dbReference type="OrthoDB" id="3236755at2759"/>
<protein>
    <submittedName>
        <fullName evidence="1">Uncharacterized protein</fullName>
    </submittedName>
</protein>
<reference evidence="1" key="1">
    <citation type="journal article" date="2020" name="Nat. Commun.">
        <title>Large-scale genome sequencing of mycorrhizal fungi provides insights into the early evolution of symbiotic traits.</title>
        <authorList>
            <person name="Miyauchi S."/>
            <person name="Kiss E."/>
            <person name="Kuo A."/>
            <person name="Drula E."/>
            <person name="Kohler A."/>
            <person name="Sanchez-Garcia M."/>
            <person name="Morin E."/>
            <person name="Andreopoulos B."/>
            <person name="Barry K.W."/>
            <person name="Bonito G."/>
            <person name="Buee M."/>
            <person name="Carver A."/>
            <person name="Chen C."/>
            <person name="Cichocki N."/>
            <person name="Clum A."/>
            <person name="Culley D."/>
            <person name="Crous P.W."/>
            <person name="Fauchery L."/>
            <person name="Girlanda M."/>
            <person name="Hayes R.D."/>
            <person name="Keri Z."/>
            <person name="LaButti K."/>
            <person name="Lipzen A."/>
            <person name="Lombard V."/>
            <person name="Magnuson J."/>
            <person name="Maillard F."/>
            <person name="Murat C."/>
            <person name="Nolan M."/>
            <person name="Ohm R.A."/>
            <person name="Pangilinan J."/>
            <person name="Pereira M.F."/>
            <person name="Perotto S."/>
            <person name="Peter M."/>
            <person name="Pfister S."/>
            <person name="Riley R."/>
            <person name="Sitrit Y."/>
            <person name="Stielow J.B."/>
            <person name="Szollosi G."/>
            <person name="Zifcakova L."/>
            <person name="Stursova M."/>
            <person name="Spatafora J.W."/>
            <person name="Tedersoo L."/>
            <person name="Vaario L.M."/>
            <person name="Yamada A."/>
            <person name="Yan M."/>
            <person name="Wang P."/>
            <person name="Xu J."/>
            <person name="Bruns T."/>
            <person name="Baldrian P."/>
            <person name="Vilgalys R."/>
            <person name="Dunand C."/>
            <person name="Henrissat B."/>
            <person name="Grigoriev I.V."/>
            <person name="Hibbett D."/>
            <person name="Nagy L.G."/>
            <person name="Martin F.M."/>
        </authorList>
    </citation>
    <scope>NUCLEOTIDE SEQUENCE</scope>
    <source>
        <strain evidence="1">UP504</strain>
    </source>
</reference>
<sequence>MSEPFRVQLSALQHLLQHIPDSLTLPQQSEAVYPFTHYSIDQDWLKKIESEGGVVNRDLELAFADRIVQKDTLGCLITFHEHGPSWPNGLSSTLVEGAPEGLREHAAIGVVTKATTGGPKVFMVEEEIVFFLAV</sequence>
<dbReference type="EMBL" id="MU129686">
    <property type="protein sequence ID" value="KAF9502717.1"/>
    <property type="molecule type" value="Genomic_DNA"/>
</dbReference>
<proteinExistence type="predicted"/>
<organism evidence="1 2">
    <name type="scientific">Hydnum rufescens UP504</name>
    <dbReference type="NCBI Taxonomy" id="1448309"/>
    <lineage>
        <taxon>Eukaryota</taxon>
        <taxon>Fungi</taxon>
        <taxon>Dikarya</taxon>
        <taxon>Basidiomycota</taxon>
        <taxon>Agaricomycotina</taxon>
        <taxon>Agaricomycetes</taxon>
        <taxon>Cantharellales</taxon>
        <taxon>Hydnaceae</taxon>
        <taxon>Hydnum</taxon>
    </lineage>
</organism>
<comment type="caution">
    <text evidence="1">The sequence shown here is derived from an EMBL/GenBank/DDBJ whole genome shotgun (WGS) entry which is preliminary data.</text>
</comment>
<gene>
    <name evidence="1" type="ORF">BS47DRAFT_1356841</name>
</gene>
<name>A0A9P6DFA1_9AGAM</name>
<keyword evidence="2" id="KW-1185">Reference proteome</keyword>
<dbReference type="Proteomes" id="UP000886523">
    <property type="component" value="Unassembled WGS sequence"/>
</dbReference>
<evidence type="ECO:0000313" key="1">
    <source>
        <dbReference type="EMBL" id="KAF9502717.1"/>
    </source>
</evidence>